<evidence type="ECO:0000259" key="4">
    <source>
        <dbReference type="PROSITE" id="PS50949"/>
    </source>
</evidence>
<evidence type="ECO:0000313" key="5">
    <source>
        <dbReference type="EMBL" id="MBC8585273.1"/>
    </source>
</evidence>
<sequence length="224" mass="25659">MIQVAKKNLVTEVYSQMKNQIVSGVWPLGSKLPSESELVNTFNVSRNTIRGALHKLGAIGMIETRHGSGSYVSRTMANNDTSAMQFEFLSKSRIVDILEYRRIVDAECAYYAALRRDQDDLNQIRAAAQRMMDNVEDFQKYSEADLDFHMCIAKASKNEVFYSAIITIKQTLETHFVEMNYNIGTHFSAKDHWNIYQAIEQKDPDLAKLLMSRNIERSMQVLSE</sequence>
<evidence type="ECO:0000256" key="1">
    <source>
        <dbReference type="ARBA" id="ARBA00023015"/>
    </source>
</evidence>
<dbReference type="Proteomes" id="UP000623678">
    <property type="component" value="Unassembled WGS sequence"/>
</dbReference>
<dbReference type="SUPFAM" id="SSF46785">
    <property type="entry name" value="Winged helix' DNA-binding domain"/>
    <property type="match status" value="1"/>
</dbReference>
<dbReference type="InterPro" id="IPR008920">
    <property type="entry name" value="TF_FadR/GntR_C"/>
</dbReference>
<dbReference type="SUPFAM" id="SSF48008">
    <property type="entry name" value="GntR ligand-binding domain-like"/>
    <property type="match status" value="1"/>
</dbReference>
<keyword evidence="1" id="KW-0805">Transcription regulation</keyword>
<dbReference type="AlphaFoldDB" id="A0A926EKX0"/>
<reference evidence="5" key="1">
    <citation type="submission" date="2020-08" db="EMBL/GenBank/DDBJ databases">
        <title>Genome public.</title>
        <authorList>
            <person name="Liu C."/>
            <person name="Sun Q."/>
        </authorList>
    </citation>
    <scope>NUCLEOTIDE SEQUENCE</scope>
    <source>
        <strain evidence="5">NSJ-64</strain>
    </source>
</reference>
<dbReference type="InterPro" id="IPR036388">
    <property type="entry name" value="WH-like_DNA-bd_sf"/>
</dbReference>
<dbReference type="Gene3D" id="1.10.10.10">
    <property type="entry name" value="Winged helix-like DNA-binding domain superfamily/Winged helix DNA-binding domain"/>
    <property type="match status" value="1"/>
</dbReference>
<organism evidence="5 6">
    <name type="scientific">Youxingia wuxianensis</name>
    <dbReference type="NCBI Taxonomy" id="2763678"/>
    <lineage>
        <taxon>Bacteria</taxon>
        <taxon>Bacillati</taxon>
        <taxon>Bacillota</taxon>
        <taxon>Clostridia</taxon>
        <taxon>Eubacteriales</taxon>
        <taxon>Oscillospiraceae</taxon>
        <taxon>Youxingia</taxon>
    </lineage>
</organism>
<comment type="caution">
    <text evidence="5">The sequence shown here is derived from an EMBL/GenBank/DDBJ whole genome shotgun (WGS) entry which is preliminary data.</text>
</comment>
<dbReference type="SMART" id="SM00345">
    <property type="entry name" value="HTH_GNTR"/>
    <property type="match status" value="1"/>
</dbReference>
<dbReference type="InterPro" id="IPR036390">
    <property type="entry name" value="WH_DNA-bd_sf"/>
</dbReference>
<dbReference type="GO" id="GO:0003700">
    <property type="term" value="F:DNA-binding transcription factor activity"/>
    <property type="evidence" value="ECO:0007669"/>
    <property type="project" value="InterPro"/>
</dbReference>
<dbReference type="InterPro" id="IPR011711">
    <property type="entry name" value="GntR_C"/>
</dbReference>
<evidence type="ECO:0000313" key="6">
    <source>
        <dbReference type="Proteomes" id="UP000623678"/>
    </source>
</evidence>
<dbReference type="Gene3D" id="1.20.120.530">
    <property type="entry name" value="GntR ligand-binding domain-like"/>
    <property type="match status" value="1"/>
</dbReference>
<accession>A0A926EKX0</accession>
<dbReference type="SMART" id="SM00895">
    <property type="entry name" value="FCD"/>
    <property type="match status" value="1"/>
</dbReference>
<protein>
    <submittedName>
        <fullName evidence="5">FadR family transcriptional regulator</fullName>
    </submittedName>
</protein>
<dbReference type="PANTHER" id="PTHR43537:SF5">
    <property type="entry name" value="UXU OPERON TRANSCRIPTIONAL REGULATOR"/>
    <property type="match status" value="1"/>
</dbReference>
<keyword evidence="2" id="KW-0238">DNA-binding</keyword>
<dbReference type="PROSITE" id="PS50949">
    <property type="entry name" value="HTH_GNTR"/>
    <property type="match status" value="1"/>
</dbReference>
<dbReference type="PANTHER" id="PTHR43537">
    <property type="entry name" value="TRANSCRIPTIONAL REGULATOR, GNTR FAMILY"/>
    <property type="match status" value="1"/>
</dbReference>
<dbReference type="CDD" id="cd07377">
    <property type="entry name" value="WHTH_GntR"/>
    <property type="match status" value="1"/>
</dbReference>
<dbReference type="RefSeq" id="WP_262395057.1">
    <property type="nucleotide sequence ID" value="NZ_JACRTD010000004.1"/>
</dbReference>
<dbReference type="Pfam" id="PF00392">
    <property type="entry name" value="GntR"/>
    <property type="match status" value="1"/>
</dbReference>
<dbReference type="GO" id="GO:0003677">
    <property type="term" value="F:DNA binding"/>
    <property type="evidence" value="ECO:0007669"/>
    <property type="project" value="UniProtKB-KW"/>
</dbReference>
<proteinExistence type="predicted"/>
<name>A0A926EKX0_9FIRM</name>
<evidence type="ECO:0000256" key="3">
    <source>
        <dbReference type="ARBA" id="ARBA00023163"/>
    </source>
</evidence>
<keyword evidence="6" id="KW-1185">Reference proteome</keyword>
<evidence type="ECO:0000256" key="2">
    <source>
        <dbReference type="ARBA" id="ARBA00023125"/>
    </source>
</evidence>
<dbReference type="PRINTS" id="PR00035">
    <property type="entry name" value="HTHGNTR"/>
</dbReference>
<gene>
    <name evidence="5" type="ORF">H8705_06720</name>
</gene>
<keyword evidence="3" id="KW-0804">Transcription</keyword>
<dbReference type="InterPro" id="IPR000524">
    <property type="entry name" value="Tscrpt_reg_HTH_GntR"/>
</dbReference>
<dbReference type="Pfam" id="PF07729">
    <property type="entry name" value="FCD"/>
    <property type="match status" value="1"/>
</dbReference>
<feature type="domain" description="HTH gntR-type" evidence="4">
    <location>
        <begin position="7"/>
        <end position="75"/>
    </location>
</feature>
<dbReference type="EMBL" id="JACRTD010000004">
    <property type="protein sequence ID" value="MBC8585273.1"/>
    <property type="molecule type" value="Genomic_DNA"/>
</dbReference>